<dbReference type="OrthoDB" id="9778766at2"/>
<dbReference type="GO" id="GO:0032259">
    <property type="term" value="P:methylation"/>
    <property type="evidence" value="ECO:0007669"/>
    <property type="project" value="UniProtKB-KW"/>
</dbReference>
<protein>
    <submittedName>
        <fullName evidence="4">Methyltransferase type 12</fullName>
    </submittedName>
</protein>
<dbReference type="Gene3D" id="3.40.50.150">
    <property type="entry name" value="Vaccinia Virus protein VP39"/>
    <property type="match status" value="1"/>
</dbReference>
<keyword evidence="1 4" id="KW-0489">Methyltransferase</keyword>
<dbReference type="InterPro" id="IPR029063">
    <property type="entry name" value="SAM-dependent_MTases_sf"/>
</dbReference>
<dbReference type="GO" id="GO:0008168">
    <property type="term" value="F:methyltransferase activity"/>
    <property type="evidence" value="ECO:0007669"/>
    <property type="project" value="UniProtKB-KW"/>
</dbReference>
<dbReference type="Pfam" id="PF13649">
    <property type="entry name" value="Methyltransf_25"/>
    <property type="match status" value="1"/>
</dbReference>
<dbReference type="PANTHER" id="PTHR43861">
    <property type="entry name" value="TRANS-ACONITATE 2-METHYLTRANSFERASE-RELATED"/>
    <property type="match status" value="1"/>
</dbReference>
<organism evidence="4 5">
    <name type="scientific">Nitrosococcus oceani C-27</name>
    <dbReference type="NCBI Taxonomy" id="314279"/>
    <lineage>
        <taxon>Bacteria</taxon>
        <taxon>Pseudomonadati</taxon>
        <taxon>Pseudomonadota</taxon>
        <taxon>Gammaproteobacteria</taxon>
        <taxon>Chromatiales</taxon>
        <taxon>Chromatiaceae</taxon>
        <taxon>Nitrosococcus</taxon>
    </lineage>
</organism>
<gene>
    <name evidence="4" type="ORF">IB75_01610</name>
</gene>
<proteinExistence type="predicted"/>
<dbReference type="HOGENOM" id="CLU_108522_0_0_6"/>
<dbReference type="AlphaFoldDB" id="A0A0E2Z619"/>
<evidence type="ECO:0000256" key="1">
    <source>
        <dbReference type="ARBA" id="ARBA00022603"/>
    </source>
</evidence>
<dbReference type="Proteomes" id="UP000028839">
    <property type="component" value="Unassembled WGS sequence"/>
</dbReference>
<dbReference type="CDD" id="cd02440">
    <property type="entry name" value="AdoMet_MTases"/>
    <property type="match status" value="1"/>
</dbReference>
<evidence type="ECO:0000313" key="4">
    <source>
        <dbReference type="EMBL" id="KFI20796.1"/>
    </source>
</evidence>
<evidence type="ECO:0000259" key="3">
    <source>
        <dbReference type="Pfam" id="PF13649"/>
    </source>
</evidence>
<reference evidence="4 5" key="1">
    <citation type="submission" date="2014-07" db="EMBL/GenBank/DDBJ databases">
        <title>Comparative analysis of Nitrosococcus oceani genome inventories of strains from Pacific and Atlantic gyres.</title>
        <authorList>
            <person name="Lim C.K."/>
            <person name="Wang L."/>
            <person name="Sayavedra-Soto L.A."/>
            <person name="Klotz M.G."/>
        </authorList>
    </citation>
    <scope>NUCLEOTIDE SEQUENCE [LARGE SCALE GENOMIC DNA]</scope>
    <source>
        <strain evidence="4 5">C-27</strain>
    </source>
</reference>
<comment type="caution">
    <text evidence="4">The sequence shown here is derived from an EMBL/GenBank/DDBJ whole genome shotgun (WGS) entry which is preliminary data.</text>
</comment>
<dbReference type="PANTHER" id="PTHR43861:SF1">
    <property type="entry name" value="TRANS-ACONITATE 2-METHYLTRANSFERASE"/>
    <property type="match status" value="1"/>
</dbReference>
<accession>A0A0E2Z619</accession>
<evidence type="ECO:0000256" key="2">
    <source>
        <dbReference type="ARBA" id="ARBA00022679"/>
    </source>
</evidence>
<feature type="domain" description="Methyltransferase" evidence="3">
    <location>
        <begin position="48"/>
        <end position="129"/>
    </location>
</feature>
<dbReference type="EMBL" id="JPGN01000009">
    <property type="protein sequence ID" value="KFI20796.1"/>
    <property type="molecule type" value="Genomic_DNA"/>
</dbReference>
<name>A0A0E2Z619_9GAMM</name>
<evidence type="ECO:0000313" key="5">
    <source>
        <dbReference type="Proteomes" id="UP000028839"/>
    </source>
</evidence>
<dbReference type="InterPro" id="IPR041698">
    <property type="entry name" value="Methyltransf_25"/>
</dbReference>
<dbReference type="SUPFAM" id="SSF53335">
    <property type="entry name" value="S-adenosyl-L-methionine-dependent methyltransferases"/>
    <property type="match status" value="1"/>
</dbReference>
<sequence>MERIPEPELMDDETQARAYAEADFSEPNSRFIELLRGAFPSDALSGYVLDLGCGPGDITLRVARAWPSCIVHGVDGAAAMLHYGQRAVSEAGLKARVKFVHGRLPAVRLPREQYDVLISNSLLHHLLEPAILWDCLKRYGVRGAPVFIMDLRRPAARSEAAALVDQYAAEEPEILQRDFFNSLLAAFKPDELQEQLAQAGLNSLEVAVVSDRHLAISGFLTLS</sequence>
<keyword evidence="2 4" id="KW-0808">Transferase</keyword>